<dbReference type="Pfam" id="PF00006">
    <property type="entry name" value="ATP-synt_ab"/>
    <property type="match status" value="1"/>
</dbReference>
<keyword evidence="6" id="KW-0472">Membrane</keyword>
<dbReference type="PROSITE" id="PS00152">
    <property type="entry name" value="ATPASE_ALPHA_BETA"/>
    <property type="match status" value="1"/>
</dbReference>
<dbReference type="FunFam" id="3.40.50.12240:FF:000002">
    <property type="entry name" value="Flagellum-specific ATP synthase FliI"/>
    <property type="match status" value="1"/>
</dbReference>
<keyword evidence="7" id="KW-0547">Nucleotide-binding</keyword>
<keyword evidence="9" id="KW-1005">Bacterial flagellum biogenesis</keyword>
<evidence type="ECO:0000313" key="22">
    <source>
        <dbReference type="Proteomes" id="UP001271263"/>
    </source>
</evidence>
<dbReference type="GO" id="GO:0046933">
    <property type="term" value="F:proton-transporting ATP synthase activity, rotational mechanism"/>
    <property type="evidence" value="ECO:0007669"/>
    <property type="project" value="TreeGrafter"/>
</dbReference>
<keyword evidence="10" id="KW-0067">ATP-binding</keyword>
<keyword evidence="5" id="KW-0963">Cytoplasm</keyword>
<keyword evidence="6" id="KW-1003">Cell membrane</keyword>
<dbReference type="SUPFAM" id="SSF52540">
    <property type="entry name" value="P-loop containing nucleoside triphosphate hydrolases"/>
    <property type="match status" value="1"/>
</dbReference>
<name>A0AAW8NUM6_9GAMM</name>
<dbReference type="InterPro" id="IPR000194">
    <property type="entry name" value="ATPase_F1/V1/A1_a/bsu_nucl-bd"/>
</dbReference>
<dbReference type="EC" id="7.1.2.2" evidence="2"/>
<evidence type="ECO:0000256" key="12">
    <source>
        <dbReference type="ARBA" id="ARBA00022967"/>
    </source>
</evidence>
<evidence type="ECO:0000256" key="14">
    <source>
        <dbReference type="ARBA" id="ARBA00023225"/>
    </source>
</evidence>
<evidence type="ECO:0000256" key="9">
    <source>
        <dbReference type="ARBA" id="ARBA00022795"/>
    </source>
</evidence>
<comment type="similarity">
    <text evidence="16">Belongs to the ATPase alpha/beta chains family. T3SS ATPase subfamily.</text>
</comment>
<dbReference type="Proteomes" id="UP001271263">
    <property type="component" value="Unassembled WGS sequence"/>
</dbReference>
<keyword evidence="14" id="KW-1006">Bacterial flagellum protein export</keyword>
<reference evidence="19" key="2">
    <citation type="submission" date="2022-11" db="EMBL/GenBank/DDBJ databases">
        <title>Prophages regulate Shewanella fidelis motility and biofilm formation: implications for gut colonization dynamics in Ciona robusta.</title>
        <authorList>
            <person name="Natarajan O."/>
            <person name="Gibboney S.L."/>
            <person name="Young M.N."/>
            <person name="Lim S.J."/>
            <person name="Pluta N."/>
            <person name="Atkinson C.G.F."/>
            <person name="Leigh B.A."/>
            <person name="Liberti A."/>
            <person name="Kees E."/>
            <person name="Breitbart M."/>
            <person name="Gralnick J."/>
            <person name="Dishaw L.J."/>
        </authorList>
    </citation>
    <scope>NUCLEOTIDE SEQUENCE</scope>
    <source>
        <strain evidence="19">3313</strain>
    </source>
</reference>
<organism evidence="19 21">
    <name type="scientific">Shewanella fidelis</name>
    <dbReference type="NCBI Taxonomy" id="173509"/>
    <lineage>
        <taxon>Bacteria</taxon>
        <taxon>Pseudomonadati</taxon>
        <taxon>Pseudomonadota</taxon>
        <taxon>Gammaproteobacteria</taxon>
        <taxon>Alteromonadales</taxon>
        <taxon>Shewanellaceae</taxon>
        <taxon>Shewanella</taxon>
    </lineage>
</organism>
<dbReference type="Pfam" id="PF02874">
    <property type="entry name" value="ATP-synt_ab_N"/>
    <property type="match status" value="1"/>
</dbReference>
<dbReference type="InterPro" id="IPR004100">
    <property type="entry name" value="ATPase_F1/V1/A1_a/bsu_N"/>
</dbReference>
<keyword evidence="11" id="KW-0653">Protein transport</keyword>
<proteinExistence type="inferred from homology"/>
<dbReference type="GO" id="GO:0016887">
    <property type="term" value="F:ATP hydrolysis activity"/>
    <property type="evidence" value="ECO:0007669"/>
    <property type="project" value="InterPro"/>
</dbReference>
<evidence type="ECO:0000256" key="3">
    <source>
        <dbReference type="ARBA" id="ARBA00020580"/>
    </source>
</evidence>
<keyword evidence="4" id="KW-0813">Transport</keyword>
<feature type="domain" description="AAA+ ATPase" evidence="18">
    <location>
        <begin position="161"/>
        <end position="344"/>
    </location>
</feature>
<dbReference type="NCBIfam" id="TIGR01026">
    <property type="entry name" value="fliI_yscN"/>
    <property type="match status" value="1"/>
</dbReference>
<evidence type="ECO:0000256" key="13">
    <source>
        <dbReference type="ARBA" id="ARBA00023065"/>
    </source>
</evidence>
<dbReference type="GO" id="GO:0005737">
    <property type="term" value="C:cytoplasm"/>
    <property type="evidence" value="ECO:0007669"/>
    <property type="project" value="UniProtKB-SubCell"/>
</dbReference>
<comment type="catalytic activity">
    <reaction evidence="17">
        <text>ATP + H2O + cellular proteinSide 1 = ADP + phosphate + cellular proteinSide 2.</text>
        <dbReference type="EC" id="7.4.2.8"/>
    </reaction>
</comment>
<dbReference type="PANTHER" id="PTHR15184">
    <property type="entry name" value="ATP SYNTHASE"/>
    <property type="match status" value="1"/>
</dbReference>
<evidence type="ECO:0000313" key="21">
    <source>
        <dbReference type="Proteomes" id="UP001259340"/>
    </source>
</evidence>
<evidence type="ECO:0000313" key="20">
    <source>
        <dbReference type="EMBL" id="MDW4826154.1"/>
    </source>
</evidence>
<dbReference type="InterPro" id="IPR027417">
    <property type="entry name" value="P-loop_NTPase"/>
</dbReference>
<dbReference type="CDD" id="cd18117">
    <property type="entry name" value="ATP-synt_flagellum-secretory_path_III_N"/>
    <property type="match status" value="1"/>
</dbReference>
<evidence type="ECO:0000256" key="17">
    <source>
        <dbReference type="ARBA" id="ARBA00034006"/>
    </source>
</evidence>
<dbReference type="InterPro" id="IPR050053">
    <property type="entry name" value="ATPase_alpha/beta_chains"/>
</dbReference>
<dbReference type="GO" id="GO:0008564">
    <property type="term" value="F:protein-exporting ATPase activity"/>
    <property type="evidence" value="ECO:0007669"/>
    <property type="project" value="UniProtKB-EC"/>
</dbReference>
<reference evidence="20 22" key="1">
    <citation type="journal article" date="2022" name="bioRxiv">
        <title>Prophages regulate Shewanella fidelis 3313 motility and biofilm formation: implications for gut colonization dynamics in Ciona robusta.</title>
        <authorList>
            <person name="Natarajan O."/>
            <person name="Gibboney S.L."/>
            <person name="Young M.N."/>
            <person name="Lim S.J."/>
            <person name="Pluta N."/>
            <person name="Atkinson C.G."/>
            <person name="Leigh B.A."/>
            <person name="Liberti A."/>
            <person name="Kees E.D."/>
            <person name="Breitbart M."/>
            <person name="Gralnick J.A."/>
            <person name="Dishaw L.J."/>
        </authorList>
    </citation>
    <scope>NUCLEOTIDE SEQUENCE [LARGE SCALE GENOMIC DNA]</scope>
    <source>
        <strain evidence="20 22">JG4066</strain>
    </source>
</reference>
<evidence type="ECO:0000256" key="6">
    <source>
        <dbReference type="ARBA" id="ARBA00022519"/>
    </source>
</evidence>
<dbReference type="InterPro" id="IPR020003">
    <property type="entry name" value="ATPase_a/bsu_AS"/>
</dbReference>
<dbReference type="GO" id="GO:0030257">
    <property type="term" value="C:type III protein secretion system complex"/>
    <property type="evidence" value="ECO:0007669"/>
    <property type="project" value="InterPro"/>
</dbReference>
<dbReference type="InterPro" id="IPR040627">
    <property type="entry name" value="T3SS_ATPase_C"/>
</dbReference>
<dbReference type="InterPro" id="IPR005714">
    <property type="entry name" value="ATPase_T3SS_FliI/YscN"/>
</dbReference>
<keyword evidence="6" id="KW-0997">Cell inner membrane</keyword>
<protein>
    <recommendedName>
        <fullName evidence="3">Flagellum-specific ATP synthase</fullName>
        <ecNumber evidence="2">7.1.2.2</ecNumber>
    </recommendedName>
</protein>
<evidence type="ECO:0000256" key="5">
    <source>
        <dbReference type="ARBA" id="ARBA00022490"/>
    </source>
</evidence>
<dbReference type="EMBL" id="JAPMLE010000001">
    <property type="protein sequence ID" value="MDR8525926.1"/>
    <property type="molecule type" value="Genomic_DNA"/>
</dbReference>
<evidence type="ECO:0000256" key="2">
    <source>
        <dbReference type="ARBA" id="ARBA00012473"/>
    </source>
</evidence>
<keyword evidence="8" id="KW-0375">Hydrogen ion transport</keyword>
<dbReference type="AlphaFoldDB" id="A0AAW8NUM6"/>
<keyword evidence="13" id="KW-0406">Ion transport</keyword>
<evidence type="ECO:0000256" key="8">
    <source>
        <dbReference type="ARBA" id="ARBA00022781"/>
    </source>
</evidence>
<dbReference type="CDD" id="cd01136">
    <property type="entry name" value="ATPase_flagellum-secretory_path_III"/>
    <property type="match status" value="1"/>
</dbReference>
<evidence type="ECO:0000256" key="7">
    <source>
        <dbReference type="ARBA" id="ARBA00022741"/>
    </source>
</evidence>
<dbReference type="GO" id="GO:0005524">
    <property type="term" value="F:ATP binding"/>
    <property type="evidence" value="ECO:0007669"/>
    <property type="project" value="UniProtKB-KW"/>
</dbReference>
<evidence type="ECO:0000313" key="19">
    <source>
        <dbReference type="EMBL" id="MDR8525926.1"/>
    </source>
</evidence>
<comment type="subcellular location">
    <subcellularLocation>
        <location evidence="1">Cytoplasm</location>
    </subcellularLocation>
</comment>
<dbReference type="Gene3D" id="3.40.50.12240">
    <property type="match status" value="1"/>
</dbReference>
<evidence type="ECO:0000256" key="1">
    <source>
        <dbReference type="ARBA" id="ARBA00004496"/>
    </source>
</evidence>
<dbReference type="SMART" id="SM00382">
    <property type="entry name" value="AAA"/>
    <property type="match status" value="1"/>
</dbReference>
<evidence type="ECO:0000256" key="16">
    <source>
        <dbReference type="ARBA" id="ARBA00024342"/>
    </source>
</evidence>
<comment type="caution">
    <text evidence="19">The sequence shown here is derived from an EMBL/GenBank/DDBJ whole genome shotgun (WGS) entry which is preliminary data.</text>
</comment>
<evidence type="ECO:0000259" key="18">
    <source>
        <dbReference type="SMART" id="SM00382"/>
    </source>
</evidence>
<dbReference type="PANTHER" id="PTHR15184:SF81">
    <property type="entry name" value="FLAGELLUM-SPECIFIC ATP SYNTHASE"/>
    <property type="match status" value="1"/>
</dbReference>
<dbReference type="Proteomes" id="UP001259340">
    <property type="component" value="Unassembled WGS sequence"/>
</dbReference>
<gene>
    <name evidence="19" type="ORF">OS133_20135</name>
    <name evidence="20" type="ORF">OS134_18955</name>
</gene>
<dbReference type="EMBL" id="JAPMLD010000012">
    <property type="protein sequence ID" value="MDW4826154.1"/>
    <property type="molecule type" value="Genomic_DNA"/>
</dbReference>
<accession>A0AAW8NUM6</accession>
<evidence type="ECO:0000256" key="15">
    <source>
        <dbReference type="ARBA" id="ARBA00023310"/>
    </source>
</evidence>
<dbReference type="RefSeq" id="WP_310655847.1">
    <property type="nucleotide sequence ID" value="NZ_JAPMLA010000014.1"/>
</dbReference>
<evidence type="ECO:0000256" key="10">
    <source>
        <dbReference type="ARBA" id="ARBA00022840"/>
    </source>
</evidence>
<keyword evidence="15" id="KW-0066">ATP synthesis</keyword>
<keyword evidence="12" id="KW-1278">Translocase</keyword>
<sequence>MSTRTKLKLNADILDWPKVPVAQVYGRLTRVNGLLLEAVGCQLATGDRCHIECRDNHLVEAEVVGFHKDTLCLMPIEHASGLMPGARVMPIEGRYQIPTGLGLLGRVLDGLGQPLDDFGCIKHLPQVPLQFKTTNPLRRKPITEPLDVGIRAINALLPVGRGQRLGLFAGSGVGKSVLLGMMTRFTEADIVVVGLIGERGREVREFIEEALGEEGRKRAVVIAAPADTTPLMRMRAMRLCHQVAAGYRDQGKQVLMLVDSLTRYAQAQREIALSLGEPPATKGYPPSAFALLPSLVEMAGNSQHPTGTLTAFYTVLTEGDDQQDPIADSARAILDGHIVLNRKLSEQGHFPAIDIGASVSRLASQVAAPETLKQAQWFRHLNSRYNEVKELLPLGGYQAGHDQEMDMAVNSYPQMAAFLRQETHTQADLSQSLSALAQLVAQMGFAFNEEAPK</sequence>
<keyword evidence="22" id="KW-1185">Reference proteome</keyword>
<dbReference type="InterPro" id="IPR003593">
    <property type="entry name" value="AAA+_ATPase"/>
</dbReference>
<dbReference type="Pfam" id="PF18269">
    <property type="entry name" value="T3SS_ATPase_C"/>
    <property type="match status" value="1"/>
</dbReference>
<dbReference type="GO" id="GO:0044781">
    <property type="term" value="P:bacterial-type flagellum organization"/>
    <property type="evidence" value="ECO:0007669"/>
    <property type="project" value="UniProtKB-KW"/>
</dbReference>
<evidence type="ECO:0000256" key="4">
    <source>
        <dbReference type="ARBA" id="ARBA00022448"/>
    </source>
</evidence>
<evidence type="ECO:0000256" key="11">
    <source>
        <dbReference type="ARBA" id="ARBA00022927"/>
    </source>
</evidence>
<dbReference type="GO" id="GO:0030254">
    <property type="term" value="P:protein secretion by the type III secretion system"/>
    <property type="evidence" value="ECO:0007669"/>
    <property type="project" value="InterPro"/>
</dbReference>